<dbReference type="Proteomes" id="UP000030671">
    <property type="component" value="Unassembled WGS sequence"/>
</dbReference>
<sequence>MSSVGVARSFWDVPEGPQGVSCRHNKARRPSHRPTALRLQPPPSSMDNDQRASAFLSLFSQDTQNSLHNLLFGAPNPSQPQGEGTSNAAAQPAPQQNVDTAAQRSATDLSSGSAGPDPAIYNSEAASSHDNSHPLDYHDSDTDVDIPPLISTATQPASHHTDMETDDDSDSMPDLQPISNVGEHSSAPLHDVHGQGDDDDIMPDLESVSGSSEYSDSSERDARDVEMNLGTHDGDHDSDWTDDDSDVSMDMPPLQPLPPPDRHVTIEEVQDPDDRPSGAVTGQGPSSSQPPRAQSSHTHPDPHHNHAHQQQHPPQGRTRRSFTFSSGQVPLPPLRAFFEPLFSNATMQGMANGNGNAPRFQVPTFQMPTGSNNTANPSGIPGNQPAEAGAQQQHGLPPPPPPRFDFSFFAATGPGAAMG</sequence>
<feature type="compositionally biased region" description="Polar residues" evidence="1">
    <location>
        <begin position="363"/>
        <end position="377"/>
    </location>
</feature>
<feature type="compositionally biased region" description="Polar residues" evidence="1">
    <location>
        <begin position="58"/>
        <end position="68"/>
    </location>
</feature>
<dbReference type="HOGENOM" id="CLU_656506_0_0_1"/>
<feature type="compositionally biased region" description="Low complexity" evidence="1">
    <location>
        <begin position="206"/>
        <end position="215"/>
    </location>
</feature>
<feature type="region of interest" description="Disordered" evidence="1">
    <location>
        <begin position="1"/>
        <end position="332"/>
    </location>
</feature>
<evidence type="ECO:0000313" key="3">
    <source>
        <dbReference type="Proteomes" id="UP000030671"/>
    </source>
</evidence>
<feature type="compositionally biased region" description="Basic and acidic residues" evidence="1">
    <location>
        <begin position="217"/>
        <end position="239"/>
    </location>
</feature>
<dbReference type="RefSeq" id="XP_009546049.1">
    <property type="nucleotide sequence ID" value="XM_009547754.1"/>
</dbReference>
<keyword evidence="3" id="KW-1185">Reference proteome</keyword>
<feature type="non-terminal residue" evidence="2">
    <location>
        <position position="419"/>
    </location>
</feature>
<feature type="compositionally biased region" description="Basic and acidic residues" evidence="1">
    <location>
        <begin position="260"/>
        <end position="276"/>
    </location>
</feature>
<organism evidence="2 3">
    <name type="scientific">Heterobasidion irregulare (strain TC 32-1)</name>
    <dbReference type="NCBI Taxonomy" id="747525"/>
    <lineage>
        <taxon>Eukaryota</taxon>
        <taxon>Fungi</taxon>
        <taxon>Dikarya</taxon>
        <taxon>Basidiomycota</taxon>
        <taxon>Agaricomycotina</taxon>
        <taxon>Agaricomycetes</taxon>
        <taxon>Russulales</taxon>
        <taxon>Bondarzewiaceae</taxon>
        <taxon>Heterobasidion</taxon>
        <taxon>Heterobasidion annosum species complex</taxon>
    </lineage>
</organism>
<feature type="compositionally biased region" description="Basic residues" evidence="1">
    <location>
        <begin position="23"/>
        <end position="32"/>
    </location>
</feature>
<dbReference type="EMBL" id="KI925458">
    <property type="protein sequence ID" value="ETW81399.1"/>
    <property type="molecule type" value="Genomic_DNA"/>
</dbReference>
<evidence type="ECO:0000313" key="2">
    <source>
        <dbReference type="EMBL" id="ETW81399.1"/>
    </source>
</evidence>
<feature type="region of interest" description="Disordered" evidence="1">
    <location>
        <begin position="349"/>
        <end position="419"/>
    </location>
</feature>
<evidence type="ECO:0000256" key="1">
    <source>
        <dbReference type="SAM" id="MobiDB-lite"/>
    </source>
</evidence>
<dbReference type="AlphaFoldDB" id="W4K6N2"/>
<feature type="compositionally biased region" description="Low complexity" evidence="1">
    <location>
        <begin position="283"/>
        <end position="297"/>
    </location>
</feature>
<feature type="compositionally biased region" description="Basic and acidic residues" evidence="1">
    <location>
        <begin position="130"/>
        <end position="141"/>
    </location>
</feature>
<reference evidence="2 3" key="1">
    <citation type="journal article" date="2012" name="New Phytol.">
        <title>Insight into trade-off between wood decay and parasitism from the genome of a fungal forest pathogen.</title>
        <authorList>
            <person name="Olson A."/>
            <person name="Aerts A."/>
            <person name="Asiegbu F."/>
            <person name="Belbahri L."/>
            <person name="Bouzid O."/>
            <person name="Broberg A."/>
            <person name="Canback B."/>
            <person name="Coutinho P.M."/>
            <person name="Cullen D."/>
            <person name="Dalman K."/>
            <person name="Deflorio G."/>
            <person name="van Diepen L.T."/>
            <person name="Dunand C."/>
            <person name="Duplessis S."/>
            <person name="Durling M."/>
            <person name="Gonthier P."/>
            <person name="Grimwood J."/>
            <person name="Fossdal C.G."/>
            <person name="Hansson D."/>
            <person name="Henrissat B."/>
            <person name="Hietala A."/>
            <person name="Himmelstrand K."/>
            <person name="Hoffmeister D."/>
            <person name="Hogberg N."/>
            <person name="James T.Y."/>
            <person name="Karlsson M."/>
            <person name="Kohler A."/>
            <person name="Kues U."/>
            <person name="Lee Y.H."/>
            <person name="Lin Y.C."/>
            <person name="Lind M."/>
            <person name="Lindquist E."/>
            <person name="Lombard V."/>
            <person name="Lucas S."/>
            <person name="Lunden K."/>
            <person name="Morin E."/>
            <person name="Murat C."/>
            <person name="Park J."/>
            <person name="Raffaello T."/>
            <person name="Rouze P."/>
            <person name="Salamov A."/>
            <person name="Schmutz J."/>
            <person name="Solheim H."/>
            <person name="Stahlberg J."/>
            <person name="Velez H."/>
            <person name="de Vries R.P."/>
            <person name="Wiebenga A."/>
            <person name="Woodward S."/>
            <person name="Yakovlev I."/>
            <person name="Garbelotto M."/>
            <person name="Martin F."/>
            <person name="Grigoriev I.V."/>
            <person name="Stenlid J."/>
        </authorList>
    </citation>
    <scope>NUCLEOTIDE SEQUENCE [LARGE SCALE GENOMIC DNA]</scope>
    <source>
        <strain evidence="2 3">TC 32-1</strain>
    </source>
</reference>
<protein>
    <submittedName>
        <fullName evidence="2">Uncharacterized protein</fullName>
    </submittedName>
</protein>
<name>W4K6N2_HETIT</name>
<gene>
    <name evidence="2" type="ORF">HETIRDRAFT_474814</name>
</gene>
<dbReference type="GeneID" id="20677586"/>
<dbReference type="InParanoid" id="W4K6N2"/>
<proteinExistence type="predicted"/>
<dbReference type="KEGG" id="hir:HETIRDRAFT_474814"/>
<feature type="compositionally biased region" description="Polar residues" evidence="1">
    <location>
        <begin position="97"/>
        <end position="113"/>
    </location>
</feature>
<accession>W4K6N2</accession>